<evidence type="ECO:0000313" key="5">
    <source>
        <dbReference type="EMBL" id="KAK2163946.1"/>
    </source>
</evidence>
<comment type="function">
    <text evidence="3">Required for the function of coenzyme Q in the respiratory chain. May serve as a chaperone or may be involved in the transport of Q6 from its site of synthesis to the catalytic sites of the respiratory complexes.</text>
</comment>
<reference evidence="5" key="1">
    <citation type="journal article" date="2023" name="Mol. Biol. Evol.">
        <title>Third-Generation Sequencing Reveals the Adaptive Role of the Epigenome in Three Deep-Sea Polychaetes.</title>
        <authorList>
            <person name="Perez M."/>
            <person name="Aroh O."/>
            <person name="Sun Y."/>
            <person name="Lan Y."/>
            <person name="Juniper S.K."/>
            <person name="Young C.R."/>
            <person name="Angers B."/>
            <person name="Qian P.Y."/>
        </authorList>
    </citation>
    <scope>NUCLEOTIDE SEQUENCE</scope>
    <source>
        <strain evidence="5">R07B-5</strain>
    </source>
</reference>
<organism evidence="5 6">
    <name type="scientific">Ridgeia piscesae</name>
    <name type="common">Tubeworm</name>
    <dbReference type="NCBI Taxonomy" id="27915"/>
    <lineage>
        <taxon>Eukaryota</taxon>
        <taxon>Metazoa</taxon>
        <taxon>Spiralia</taxon>
        <taxon>Lophotrochozoa</taxon>
        <taxon>Annelida</taxon>
        <taxon>Polychaeta</taxon>
        <taxon>Sedentaria</taxon>
        <taxon>Canalipalpata</taxon>
        <taxon>Sabellida</taxon>
        <taxon>Siboglinidae</taxon>
        <taxon>Ridgeia</taxon>
    </lineage>
</organism>
<protein>
    <recommendedName>
        <fullName evidence="4">Coenzyme Q-binding protein COQ10 START domain-containing protein</fullName>
    </recommendedName>
</protein>
<comment type="subunit">
    <text evidence="2">Interacts with coenzyme Q.</text>
</comment>
<comment type="similarity">
    <text evidence="1">Belongs to the COQ10 family.</text>
</comment>
<name>A0AAD9ND77_RIDPI</name>
<dbReference type="PANTHER" id="PTHR12901:SF10">
    <property type="entry name" value="COENZYME Q-BINDING PROTEIN COQ10, MITOCHONDRIAL"/>
    <property type="match status" value="1"/>
</dbReference>
<evidence type="ECO:0000256" key="3">
    <source>
        <dbReference type="ARBA" id="ARBA00024947"/>
    </source>
</evidence>
<feature type="domain" description="Coenzyme Q-binding protein COQ10 START" evidence="4">
    <location>
        <begin position="82"/>
        <end position="209"/>
    </location>
</feature>
<dbReference type="Gene3D" id="3.30.530.20">
    <property type="match status" value="1"/>
</dbReference>
<dbReference type="InterPro" id="IPR044996">
    <property type="entry name" value="COQ10-like"/>
</dbReference>
<dbReference type="GO" id="GO:0048039">
    <property type="term" value="F:ubiquinone binding"/>
    <property type="evidence" value="ECO:0007669"/>
    <property type="project" value="InterPro"/>
</dbReference>
<dbReference type="GO" id="GO:0045333">
    <property type="term" value="P:cellular respiration"/>
    <property type="evidence" value="ECO:0007669"/>
    <property type="project" value="InterPro"/>
</dbReference>
<comment type="caution">
    <text evidence="5">The sequence shown here is derived from an EMBL/GenBank/DDBJ whole genome shotgun (WGS) entry which is preliminary data.</text>
</comment>
<sequence length="235" mass="26893">MATRVVARLSRRHIASVGQKCQMTENSCLYTCAQKSLHPFLQPKVTPVTFYQQQRFILPKFPSPFRSKKGKVLEYSESRVIGFSREQMYSVVADVTNYEQFVPFCTKSVVESSCNGVDRCTLCVGFPPIVEKYTSWVTMEEPDYVKSEAHNTRLFNHLKTTWQFAPGHKDMPSTCCLNFTVSFQFHSAMYAQLAQMFFNEIVRSNVNAFLKRAEHLYGPPSIAHSKKISQTNVVS</sequence>
<dbReference type="SUPFAM" id="SSF55961">
    <property type="entry name" value="Bet v1-like"/>
    <property type="match status" value="1"/>
</dbReference>
<evidence type="ECO:0000256" key="1">
    <source>
        <dbReference type="ARBA" id="ARBA00006885"/>
    </source>
</evidence>
<keyword evidence="6" id="KW-1185">Reference proteome</keyword>
<proteinExistence type="inferred from homology"/>
<dbReference type="InterPro" id="IPR023393">
    <property type="entry name" value="START-like_dom_sf"/>
</dbReference>
<dbReference type="Pfam" id="PF03364">
    <property type="entry name" value="Polyketide_cyc"/>
    <property type="match status" value="1"/>
</dbReference>
<dbReference type="InterPro" id="IPR005031">
    <property type="entry name" value="COQ10_START"/>
</dbReference>
<dbReference type="Proteomes" id="UP001209878">
    <property type="component" value="Unassembled WGS sequence"/>
</dbReference>
<dbReference type="PANTHER" id="PTHR12901">
    <property type="entry name" value="SPERM PROTEIN HOMOLOG"/>
    <property type="match status" value="1"/>
</dbReference>
<dbReference type="AlphaFoldDB" id="A0AAD9ND77"/>
<accession>A0AAD9ND77</accession>
<dbReference type="CDD" id="cd07813">
    <property type="entry name" value="COQ10p_like"/>
    <property type="match status" value="1"/>
</dbReference>
<dbReference type="EMBL" id="JAODUO010001439">
    <property type="protein sequence ID" value="KAK2163946.1"/>
    <property type="molecule type" value="Genomic_DNA"/>
</dbReference>
<evidence type="ECO:0000313" key="6">
    <source>
        <dbReference type="Proteomes" id="UP001209878"/>
    </source>
</evidence>
<gene>
    <name evidence="5" type="ORF">NP493_1435g00061</name>
</gene>
<evidence type="ECO:0000256" key="2">
    <source>
        <dbReference type="ARBA" id="ARBA00011814"/>
    </source>
</evidence>
<dbReference type="GO" id="GO:0005739">
    <property type="term" value="C:mitochondrion"/>
    <property type="evidence" value="ECO:0007669"/>
    <property type="project" value="TreeGrafter"/>
</dbReference>
<evidence type="ECO:0000259" key="4">
    <source>
        <dbReference type="Pfam" id="PF03364"/>
    </source>
</evidence>